<dbReference type="EMBL" id="BARS01049792">
    <property type="protein sequence ID" value="GAG36793.1"/>
    <property type="molecule type" value="Genomic_DNA"/>
</dbReference>
<sequence length="79" mass="9453">MAVISKKDIFLQDENIYFQEFVDKNGNEYGLRFGEPKDAISISKIFREIYDYQYVDPLVYDINFLKKELSKKNNLWFVG</sequence>
<gene>
    <name evidence="1" type="ORF">S01H1_74426</name>
</gene>
<protein>
    <recommendedName>
        <fullName evidence="2">N-acetyltransferase domain-containing protein</fullName>
    </recommendedName>
</protein>
<name>X0XJG0_9ZZZZ</name>
<evidence type="ECO:0000313" key="1">
    <source>
        <dbReference type="EMBL" id="GAG36793.1"/>
    </source>
</evidence>
<evidence type="ECO:0008006" key="2">
    <source>
        <dbReference type="Google" id="ProtNLM"/>
    </source>
</evidence>
<feature type="non-terminal residue" evidence="1">
    <location>
        <position position="79"/>
    </location>
</feature>
<accession>X0XJG0</accession>
<reference evidence="1" key="1">
    <citation type="journal article" date="2014" name="Front. Microbiol.">
        <title>High frequency of phylogenetically diverse reductive dehalogenase-homologous genes in deep subseafloor sedimentary metagenomes.</title>
        <authorList>
            <person name="Kawai M."/>
            <person name="Futagami T."/>
            <person name="Toyoda A."/>
            <person name="Takaki Y."/>
            <person name="Nishi S."/>
            <person name="Hori S."/>
            <person name="Arai W."/>
            <person name="Tsubouchi T."/>
            <person name="Morono Y."/>
            <person name="Uchiyama I."/>
            <person name="Ito T."/>
            <person name="Fujiyama A."/>
            <person name="Inagaki F."/>
            <person name="Takami H."/>
        </authorList>
    </citation>
    <scope>NUCLEOTIDE SEQUENCE</scope>
    <source>
        <strain evidence="1">Expedition CK06-06</strain>
    </source>
</reference>
<organism evidence="1">
    <name type="scientific">marine sediment metagenome</name>
    <dbReference type="NCBI Taxonomy" id="412755"/>
    <lineage>
        <taxon>unclassified sequences</taxon>
        <taxon>metagenomes</taxon>
        <taxon>ecological metagenomes</taxon>
    </lineage>
</organism>
<proteinExistence type="predicted"/>
<comment type="caution">
    <text evidence="1">The sequence shown here is derived from an EMBL/GenBank/DDBJ whole genome shotgun (WGS) entry which is preliminary data.</text>
</comment>
<dbReference type="AlphaFoldDB" id="X0XJG0"/>